<dbReference type="NCBIfam" id="TIGR01383">
    <property type="entry name" value="not_thiJ"/>
    <property type="match status" value="1"/>
</dbReference>
<dbReference type="InterPro" id="IPR050325">
    <property type="entry name" value="Prot/Nucl_acid_deglycase"/>
</dbReference>
<dbReference type="GO" id="GO:0005634">
    <property type="term" value="C:nucleus"/>
    <property type="evidence" value="ECO:0007669"/>
    <property type="project" value="TreeGrafter"/>
</dbReference>
<keyword evidence="6" id="KW-0808">Transferase</keyword>
<evidence type="ECO:0000256" key="3">
    <source>
        <dbReference type="ARBA" id="ARBA00022490"/>
    </source>
</evidence>
<keyword evidence="6" id="KW-0315">Glutamine amidotransferase</keyword>
<evidence type="ECO:0000256" key="1">
    <source>
        <dbReference type="ARBA" id="ARBA00004496"/>
    </source>
</evidence>
<dbReference type="GO" id="GO:0019172">
    <property type="term" value="F:glyoxalase III activity"/>
    <property type="evidence" value="ECO:0007669"/>
    <property type="project" value="UniProtKB-EC"/>
</dbReference>
<name>A0A4P9XRF2_9FUNG</name>
<dbReference type="InterPro" id="IPR029062">
    <property type="entry name" value="Class_I_gatase-like"/>
</dbReference>
<dbReference type="FunFam" id="3.40.50.880:FF:000022">
    <property type="entry name" value="protein deglycase DJ-1"/>
    <property type="match status" value="1"/>
</dbReference>
<reference evidence="7" key="1">
    <citation type="journal article" date="2018" name="Nat. Microbiol.">
        <title>Leveraging single-cell genomics to expand the fungal tree of life.</title>
        <authorList>
            <person name="Ahrendt S.R."/>
            <person name="Quandt C.A."/>
            <person name="Ciobanu D."/>
            <person name="Clum A."/>
            <person name="Salamov A."/>
            <person name="Andreopoulos B."/>
            <person name="Cheng J.F."/>
            <person name="Woyke T."/>
            <person name="Pelin A."/>
            <person name="Henrissat B."/>
            <person name="Reynolds N.K."/>
            <person name="Benny G.L."/>
            <person name="Smith M.E."/>
            <person name="James T.Y."/>
            <person name="Grigoriev I.V."/>
        </authorList>
    </citation>
    <scope>NUCLEOTIDE SEQUENCE [LARGE SCALE GENOMIC DNA]</scope>
    <source>
        <strain evidence="7">RSA 1356</strain>
    </source>
</reference>
<dbReference type="GO" id="GO:0005739">
    <property type="term" value="C:mitochondrion"/>
    <property type="evidence" value="ECO:0007669"/>
    <property type="project" value="TreeGrafter"/>
</dbReference>
<dbReference type="OrthoDB" id="543156at2759"/>
<dbReference type="GO" id="GO:1903189">
    <property type="term" value="P:glyoxal metabolic process"/>
    <property type="evidence" value="ECO:0007669"/>
    <property type="project" value="TreeGrafter"/>
</dbReference>
<dbReference type="EMBL" id="KZ992581">
    <property type="protein sequence ID" value="RKP08655.1"/>
    <property type="molecule type" value="Genomic_DNA"/>
</dbReference>
<dbReference type="Pfam" id="PF01965">
    <property type="entry name" value="DJ-1_PfpI"/>
    <property type="match status" value="1"/>
</dbReference>
<dbReference type="GO" id="GO:0006979">
    <property type="term" value="P:response to oxidative stress"/>
    <property type="evidence" value="ECO:0007669"/>
    <property type="project" value="TreeGrafter"/>
</dbReference>
<dbReference type="SUPFAM" id="SSF52317">
    <property type="entry name" value="Class I glutamine amidotransferase-like"/>
    <property type="match status" value="1"/>
</dbReference>
<proteinExistence type="predicted"/>
<dbReference type="PANTHER" id="PTHR48094:SF12">
    <property type="entry name" value="PARKINSON DISEASE PROTEIN 7 HOMOLOG"/>
    <property type="match status" value="1"/>
</dbReference>
<dbReference type="InterPro" id="IPR006287">
    <property type="entry name" value="DJ-1"/>
</dbReference>
<dbReference type="Proteomes" id="UP000271241">
    <property type="component" value="Unassembled WGS sequence"/>
</dbReference>
<accession>A0A4P9XRF2</accession>
<keyword evidence="7" id="KW-1185">Reference proteome</keyword>
<evidence type="ECO:0000256" key="4">
    <source>
        <dbReference type="ARBA" id="ARBA00048082"/>
    </source>
</evidence>
<dbReference type="EC" id="4.2.1.130" evidence="2"/>
<dbReference type="PANTHER" id="PTHR48094">
    <property type="entry name" value="PROTEIN/NUCLEIC ACID DEGLYCASE DJ-1-RELATED"/>
    <property type="match status" value="1"/>
</dbReference>
<evidence type="ECO:0000259" key="5">
    <source>
        <dbReference type="Pfam" id="PF01965"/>
    </source>
</evidence>
<sequence length="189" mass="19773">MTHKTALVLIAHGTEEMEVVITVDVLRRAGIHVVLASVDVEGAVAECSRGVKVVGDVRLEDYQQQQQNPLDAIIIPGGLNGAKTMAASSTVRGLLTTYHKAGRLVAAICAGPTVLAAAGIAPGSKITSYPSVRAELDSDYAYSEERVVQDGNMITSRGPGTAMEFALAIAKYLVGQSQSETVAAQLILP</sequence>
<dbReference type="GO" id="GO:0023051">
    <property type="term" value="P:regulation of signaling"/>
    <property type="evidence" value="ECO:0007669"/>
    <property type="project" value="UniProtKB-ARBA"/>
</dbReference>
<dbReference type="STRING" id="78915.A0A4P9XRF2"/>
<dbReference type="Gene3D" id="3.40.50.880">
    <property type="match status" value="1"/>
</dbReference>
<dbReference type="CDD" id="cd03135">
    <property type="entry name" value="GATase1_DJ-1"/>
    <property type="match status" value="1"/>
</dbReference>
<evidence type="ECO:0000313" key="7">
    <source>
        <dbReference type="Proteomes" id="UP000271241"/>
    </source>
</evidence>
<gene>
    <name evidence="6" type="ORF">THASP1DRAFT_15367</name>
</gene>
<dbReference type="GO" id="GO:0010646">
    <property type="term" value="P:regulation of cell communication"/>
    <property type="evidence" value="ECO:0007669"/>
    <property type="project" value="UniProtKB-ARBA"/>
</dbReference>
<dbReference type="InterPro" id="IPR002818">
    <property type="entry name" value="DJ-1/PfpI"/>
</dbReference>
<organism evidence="6 7">
    <name type="scientific">Thamnocephalis sphaerospora</name>
    <dbReference type="NCBI Taxonomy" id="78915"/>
    <lineage>
        <taxon>Eukaryota</taxon>
        <taxon>Fungi</taxon>
        <taxon>Fungi incertae sedis</taxon>
        <taxon>Zoopagomycota</taxon>
        <taxon>Zoopagomycotina</taxon>
        <taxon>Zoopagomycetes</taxon>
        <taxon>Zoopagales</taxon>
        <taxon>Sigmoideomycetaceae</taxon>
        <taxon>Thamnocephalis</taxon>
    </lineage>
</organism>
<dbReference type="AlphaFoldDB" id="A0A4P9XRF2"/>
<dbReference type="GO" id="GO:0016740">
    <property type="term" value="F:transferase activity"/>
    <property type="evidence" value="ECO:0007669"/>
    <property type="project" value="UniProtKB-KW"/>
</dbReference>
<comment type="catalytic activity">
    <reaction evidence="4">
        <text>methylglyoxal + H2O = (R)-lactate + H(+)</text>
        <dbReference type="Rhea" id="RHEA:27754"/>
        <dbReference type="ChEBI" id="CHEBI:15377"/>
        <dbReference type="ChEBI" id="CHEBI:15378"/>
        <dbReference type="ChEBI" id="CHEBI:16004"/>
        <dbReference type="ChEBI" id="CHEBI:17158"/>
        <dbReference type="EC" id="4.2.1.130"/>
    </reaction>
</comment>
<evidence type="ECO:0000256" key="2">
    <source>
        <dbReference type="ARBA" id="ARBA00013134"/>
    </source>
</evidence>
<feature type="domain" description="DJ-1/PfpI" evidence="5">
    <location>
        <begin position="4"/>
        <end position="171"/>
    </location>
</feature>
<evidence type="ECO:0000313" key="6">
    <source>
        <dbReference type="EMBL" id="RKP08655.1"/>
    </source>
</evidence>
<comment type="subcellular location">
    <subcellularLocation>
        <location evidence="1">Cytoplasm</location>
    </subcellularLocation>
</comment>
<keyword evidence="3" id="KW-0963">Cytoplasm</keyword>
<protein>
    <recommendedName>
        <fullName evidence="2">D-lactate dehydratase</fullName>
        <ecNumber evidence="2">4.2.1.130</ecNumber>
    </recommendedName>
</protein>